<feature type="compositionally biased region" description="Polar residues" evidence="4">
    <location>
        <begin position="388"/>
        <end position="404"/>
    </location>
</feature>
<feature type="region of interest" description="Disordered" evidence="4">
    <location>
        <begin position="385"/>
        <end position="404"/>
    </location>
</feature>
<proteinExistence type="predicted"/>
<dbReference type="GO" id="GO:0003729">
    <property type="term" value="F:mRNA binding"/>
    <property type="evidence" value="ECO:0007669"/>
    <property type="project" value="TreeGrafter"/>
</dbReference>
<accession>A0A0C2DTY7</accession>
<protein>
    <recommendedName>
        <fullName evidence="5">SAM domain-containing protein</fullName>
    </recommendedName>
</protein>
<dbReference type="EMBL" id="KN727193">
    <property type="protein sequence ID" value="KIH66267.1"/>
    <property type="molecule type" value="Genomic_DNA"/>
</dbReference>
<dbReference type="PANTHER" id="PTHR12515">
    <property type="entry name" value="STERILE ALPHA MOTIF DOMAIN CONTAINING PROTEIN 4-RELATED"/>
    <property type="match status" value="1"/>
</dbReference>
<keyword evidence="7" id="KW-1185">Reference proteome</keyword>
<comment type="subcellular location">
    <subcellularLocation>
        <location evidence="1">Cytoplasm</location>
    </subcellularLocation>
</comment>
<evidence type="ECO:0000256" key="4">
    <source>
        <dbReference type="SAM" id="MobiDB-lite"/>
    </source>
</evidence>
<dbReference type="Pfam" id="PF00536">
    <property type="entry name" value="SAM_1"/>
    <property type="match status" value="1"/>
</dbReference>
<evidence type="ECO:0000256" key="3">
    <source>
        <dbReference type="ARBA" id="ARBA00022884"/>
    </source>
</evidence>
<evidence type="ECO:0000313" key="6">
    <source>
        <dbReference type="EMBL" id="KIH66267.1"/>
    </source>
</evidence>
<keyword evidence="2" id="KW-0963">Cytoplasm</keyword>
<feature type="region of interest" description="Disordered" evidence="4">
    <location>
        <begin position="564"/>
        <end position="583"/>
    </location>
</feature>
<evidence type="ECO:0000259" key="5">
    <source>
        <dbReference type="SMART" id="SM00454"/>
    </source>
</evidence>
<evidence type="ECO:0000256" key="1">
    <source>
        <dbReference type="ARBA" id="ARBA00004496"/>
    </source>
</evidence>
<evidence type="ECO:0000256" key="2">
    <source>
        <dbReference type="ARBA" id="ARBA00022490"/>
    </source>
</evidence>
<dbReference type="InterPro" id="IPR050897">
    <property type="entry name" value="SMAUG/VTS1_RNA-bind"/>
</dbReference>
<dbReference type="GO" id="GO:0000289">
    <property type="term" value="P:nuclear-transcribed mRNA poly(A) tail shortening"/>
    <property type="evidence" value="ECO:0007669"/>
    <property type="project" value="TreeGrafter"/>
</dbReference>
<dbReference type="OrthoDB" id="2155283at2759"/>
<dbReference type="SUPFAM" id="SSF47769">
    <property type="entry name" value="SAM/Pointed domain"/>
    <property type="match status" value="1"/>
</dbReference>
<dbReference type="AlphaFoldDB" id="A0A0C2DTY7"/>
<feature type="domain" description="SAM" evidence="5">
    <location>
        <begin position="138"/>
        <end position="201"/>
    </location>
</feature>
<dbReference type="InterPro" id="IPR013761">
    <property type="entry name" value="SAM/pointed_sf"/>
</dbReference>
<dbReference type="GO" id="GO:0000932">
    <property type="term" value="C:P-body"/>
    <property type="evidence" value="ECO:0007669"/>
    <property type="project" value="TreeGrafter"/>
</dbReference>
<dbReference type="Gene3D" id="1.10.150.50">
    <property type="entry name" value="Transcription Factor, Ets-1"/>
    <property type="match status" value="1"/>
</dbReference>
<gene>
    <name evidence="6" type="ORF">ANCDUO_03405</name>
</gene>
<keyword evidence="3" id="KW-0694">RNA-binding</keyword>
<organism evidence="6 7">
    <name type="scientific">Ancylostoma duodenale</name>
    <dbReference type="NCBI Taxonomy" id="51022"/>
    <lineage>
        <taxon>Eukaryota</taxon>
        <taxon>Metazoa</taxon>
        <taxon>Ecdysozoa</taxon>
        <taxon>Nematoda</taxon>
        <taxon>Chromadorea</taxon>
        <taxon>Rhabditida</taxon>
        <taxon>Rhabditina</taxon>
        <taxon>Rhabditomorpha</taxon>
        <taxon>Strongyloidea</taxon>
        <taxon>Ancylostomatidae</taxon>
        <taxon>Ancylostomatinae</taxon>
        <taxon>Ancylostoma</taxon>
    </lineage>
</organism>
<evidence type="ECO:0000313" key="7">
    <source>
        <dbReference type="Proteomes" id="UP000054047"/>
    </source>
</evidence>
<reference evidence="6 7" key="1">
    <citation type="submission" date="2013-12" db="EMBL/GenBank/DDBJ databases">
        <title>Draft genome of the parsitic nematode Ancylostoma duodenale.</title>
        <authorList>
            <person name="Mitreva M."/>
        </authorList>
    </citation>
    <scope>NUCLEOTIDE SEQUENCE [LARGE SCALE GENOMIC DNA]</scope>
    <source>
        <strain evidence="6 7">Zhejiang</strain>
    </source>
</reference>
<dbReference type="PANTHER" id="PTHR12515:SF5">
    <property type="entry name" value="PROTEIN SMAUG"/>
    <property type="match status" value="1"/>
</dbReference>
<dbReference type="SMART" id="SM00454">
    <property type="entry name" value="SAM"/>
    <property type="match status" value="1"/>
</dbReference>
<sequence length="606" mass="67912">MQPGSSTVACFADLQSSFSTTLSTPPPSSLPNSSSQCLISADGFYCKPAEQFFSQMEVHAPQQHQQRRLEAASSTVSCSPPLTPPALELLKPGMRVTVRVIWRQVLDRWVRYNQLSCVCANIGIVHTMAGYTVSTSNAAATTYDNVPAWLKSLRLHKYTSLFAELSYEEMMTLDEAELERRNVTKGARTKILQSIQKLYSRSADLRTMHEVQYVSEKARLSISHPQRCLRCAIATLRQMIATPLIPYTPSPGESSDSVDGFVCISYISDQNVPGLIFNVLRDVQQAVFISGRQPLDLEYEYLLMLFTVFDRLCNNETVTKRHHTAFAAYHNAVHAFTAAQKQRVHQWKRLARKAIRPADVRRQRIGLPHSGKCELCHYKDLSHRENGKVNSKQNSGSSERVSYHHNQQPRLADILVNNPFLPPRDWSQVVRNPAMITPGSMPQRVPDQFIRQWPSILPLDAGRQTNVHMRNRSRPMLPLSAQMITQALPQYRSQQHLISADHSIPLLSGSSQSHEGPSRMIRRMKDEIVITEKNCAIMFHLTQSMSLWDSLSATCPIAEKGGDTTSGYCSSTSERSSGAGSPRACGVGQTLYDRVCREVAALQLSI</sequence>
<dbReference type="InterPro" id="IPR001660">
    <property type="entry name" value="SAM"/>
</dbReference>
<feature type="compositionally biased region" description="Low complexity" evidence="4">
    <location>
        <begin position="570"/>
        <end position="581"/>
    </location>
</feature>
<dbReference type="Proteomes" id="UP000054047">
    <property type="component" value="Unassembled WGS sequence"/>
</dbReference>
<name>A0A0C2DTY7_9BILA</name>